<reference evidence="6" key="1">
    <citation type="journal article" date="2014" name="Int. J. Syst. Evol. Microbiol.">
        <title>Complete genome sequence of Corynebacterium casei LMG S-19264T (=DSM 44701T), isolated from a smear-ripened cheese.</title>
        <authorList>
            <consortium name="US DOE Joint Genome Institute (JGI-PGF)"/>
            <person name="Walter F."/>
            <person name="Albersmeier A."/>
            <person name="Kalinowski J."/>
            <person name="Ruckert C."/>
        </authorList>
    </citation>
    <scope>NUCLEOTIDE SEQUENCE</scope>
    <source>
        <strain evidence="6">CGMCC 1.15725</strain>
    </source>
</reference>
<dbReference type="InterPro" id="IPR006683">
    <property type="entry name" value="Thioestr_dom"/>
</dbReference>
<accession>A0A8J3E119</accession>
<evidence type="ECO:0000256" key="4">
    <source>
        <dbReference type="SAM" id="MobiDB-lite"/>
    </source>
</evidence>
<feature type="region of interest" description="Disordered" evidence="4">
    <location>
        <begin position="129"/>
        <end position="150"/>
    </location>
</feature>
<gene>
    <name evidence="6" type="ORF">GCM10011611_10650</name>
</gene>
<dbReference type="SUPFAM" id="SSF54637">
    <property type="entry name" value="Thioesterase/thiol ester dehydrase-isomerase"/>
    <property type="match status" value="1"/>
</dbReference>
<name>A0A8J3E119_9PROT</name>
<keyword evidence="2 3" id="KW-0378">Hydrolase</keyword>
<evidence type="ECO:0000256" key="1">
    <source>
        <dbReference type="ARBA" id="ARBA00010458"/>
    </source>
</evidence>
<dbReference type="PROSITE" id="PS51770">
    <property type="entry name" value="HOTDOG_ACOT"/>
    <property type="match status" value="1"/>
</dbReference>
<evidence type="ECO:0000313" key="7">
    <source>
        <dbReference type="Proteomes" id="UP000646365"/>
    </source>
</evidence>
<comment type="similarity">
    <text evidence="1">Belongs to the acyl coenzyme A hydrolase family.</text>
</comment>
<dbReference type="Proteomes" id="UP000646365">
    <property type="component" value="Unassembled WGS sequence"/>
</dbReference>
<evidence type="ECO:0000313" key="6">
    <source>
        <dbReference type="EMBL" id="GGF07044.1"/>
    </source>
</evidence>
<dbReference type="InterPro" id="IPR033120">
    <property type="entry name" value="HOTDOG_ACOT"/>
</dbReference>
<dbReference type="CDD" id="cd03442">
    <property type="entry name" value="BFIT_BACH"/>
    <property type="match status" value="1"/>
</dbReference>
<dbReference type="GO" id="GO:0009062">
    <property type="term" value="P:fatty acid catabolic process"/>
    <property type="evidence" value="ECO:0007669"/>
    <property type="project" value="TreeGrafter"/>
</dbReference>
<dbReference type="GO" id="GO:0005829">
    <property type="term" value="C:cytosol"/>
    <property type="evidence" value="ECO:0007669"/>
    <property type="project" value="TreeGrafter"/>
</dbReference>
<feature type="domain" description="HotDog ACOT-type" evidence="5">
    <location>
        <begin position="17"/>
        <end position="129"/>
    </location>
</feature>
<dbReference type="PANTHER" id="PTHR11049:SF5">
    <property type="entry name" value="ACYL-COA THIOESTER HYDROLASE YCIA"/>
    <property type="match status" value="1"/>
</dbReference>
<sequence>MSPPSSDAPPLSPPVLPSGVPMIRTIAMPSDTNPAGDIFGGWLMAQMDLAAGNAAARRARGRCVTIAVDGMAFLSPVHVGDEVSLYARILSVGRTSMKILVEAWRRPRHAFESIQVTKATFTFVAIDENGRPRPVPEDQPPPENQDCENA</sequence>
<organism evidence="6 7">
    <name type="scientific">Aliidongia dinghuensis</name>
    <dbReference type="NCBI Taxonomy" id="1867774"/>
    <lineage>
        <taxon>Bacteria</taxon>
        <taxon>Pseudomonadati</taxon>
        <taxon>Pseudomonadota</taxon>
        <taxon>Alphaproteobacteria</taxon>
        <taxon>Rhodospirillales</taxon>
        <taxon>Dongiaceae</taxon>
        <taxon>Aliidongia</taxon>
    </lineage>
</organism>
<dbReference type="Pfam" id="PF03061">
    <property type="entry name" value="4HBT"/>
    <property type="match status" value="1"/>
</dbReference>
<evidence type="ECO:0000259" key="5">
    <source>
        <dbReference type="PROSITE" id="PS51770"/>
    </source>
</evidence>
<dbReference type="InterPro" id="IPR029069">
    <property type="entry name" value="HotDog_dom_sf"/>
</dbReference>
<dbReference type="Gene3D" id="3.10.129.10">
    <property type="entry name" value="Hotdog Thioesterase"/>
    <property type="match status" value="1"/>
</dbReference>
<evidence type="ECO:0000256" key="3">
    <source>
        <dbReference type="PROSITE-ProRule" id="PRU01106"/>
    </source>
</evidence>
<dbReference type="GO" id="GO:0052816">
    <property type="term" value="F:long-chain fatty acyl-CoA hydrolase activity"/>
    <property type="evidence" value="ECO:0007669"/>
    <property type="project" value="TreeGrafter"/>
</dbReference>
<keyword evidence="7" id="KW-1185">Reference proteome</keyword>
<comment type="caution">
    <text evidence="6">The sequence shown here is derived from an EMBL/GenBank/DDBJ whole genome shotgun (WGS) entry which is preliminary data.</text>
</comment>
<dbReference type="AlphaFoldDB" id="A0A8J3E119"/>
<reference evidence="6" key="2">
    <citation type="submission" date="2020-09" db="EMBL/GenBank/DDBJ databases">
        <authorList>
            <person name="Sun Q."/>
            <person name="Zhou Y."/>
        </authorList>
    </citation>
    <scope>NUCLEOTIDE SEQUENCE</scope>
    <source>
        <strain evidence="6">CGMCC 1.15725</strain>
    </source>
</reference>
<protein>
    <submittedName>
        <fullName evidence="6">Acyl-CoA thioesterase</fullName>
    </submittedName>
</protein>
<dbReference type="PANTHER" id="PTHR11049">
    <property type="entry name" value="ACYL COENZYME A THIOESTER HYDROLASE"/>
    <property type="match status" value="1"/>
</dbReference>
<proteinExistence type="inferred from homology"/>
<dbReference type="EMBL" id="BMJQ01000002">
    <property type="protein sequence ID" value="GGF07044.1"/>
    <property type="molecule type" value="Genomic_DNA"/>
</dbReference>
<dbReference type="InterPro" id="IPR040170">
    <property type="entry name" value="Cytosol_ACT"/>
</dbReference>
<evidence type="ECO:0000256" key="2">
    <source>
        <dbReference type="ARBA" id="ARBA00022801"/>
    </source>
</evidence>
<dbReference type="RefSeq" id="WP_189043232.1">
    <property type="nucleotide sequence ID" value="NZ_BMJQ01000002.1"/>
</dbReference>
<dbReference type="GO" id="GO:0006637">
    <property type="term" value="P:acyl-CoA metabolic process"/>
    <property type="evidence" value="ECO:0007669"/>
    <property type="project" value="TreeGrafter"/>
</dbReference>